<evidence type="ECO:0000313" key="1">
    <source>
        <dbReference type="EMBL" id="QHU04199.1"/>
    </source>
</evidence>
<name>A0A6C0JF06_9ZZZZ</name>
<dbReference type="AlphaFoldDB" id="A0A6C0JF06"/>
<proteinExistence type="predicted"/>
<protein>
    <submittedName>
        <fullName evidence="1">Uncharacterized protein</fullName>
    </submittedName>
</protein>
<organism evidence="1">
    <name type="scientific">viral metagenome</name>
    <dbReference type="NCBI Taxonomy" id="1070528"/>
    <lineage>
        <taxon>unclassified sequences</taxon>
        <taxon>metagenomes</taxon>
        <taxon>organismal metagenomes</taxon>
    </lineage>
</organism>
<sequence length="273" mass="32442">MNIILCNEGIYKYVEDYILSIINLLRANLLLFNYNIDLTYSSNNNYIFIQNVNNNFFIENSNKTNLFLINTEQLSVDNSRITINDYPGNLIIIDYSLANLKYYNEKFTKFFLPYQINYNEIFNIYKSNNICLIDSGVDKSFNRLNIVNLLNERNVDVDIISGFGKERDITLFKYKIILNIAYISGTYRIFESFRCDRCIYNKMIVISDIKEDIENYYLSKYMIFVNYNEIVDKVVDVLNNYETYYNKLFSEFDFKEIEADLANLSKPLLENIF</sequence>
<dbReference type="EMBL" id="MN740394">
    <property type="protein sequence ID" value="QHU04199.1"/>
    <property type="molecule type" value="Genomic_DNA"/>
</dbReference>
<reference evidence="1" key="1">
    <citation type="journal article" date="2020" name="Nature">
        <title>Giant virus diversity and host interactions through global metagenomics.</title>
        <authorList>
            <person name="Schulz F."/>
            <person name="Roux S."/>
            <person name="Paez-Espino D."/>
            <person name="Jungbluth S."/>
            <person name="Walsh D.A."/>
            <person name="Denef V.J."/>
            <person name="McMahon K.D."/>
            <person name="Konstantinidis K.T."/>
            <person name="Eloe-Fadrosh E.A."/>
            <person name="Kyrpides N.C."/>
            <person name="Woyke T."/>
        </authorList>
    </citation>
    <scope>NUCLEOTIDE SEQUENCE</scope>
    <source>
        <strain evidence="1">GVMAG-M-3300027708-39</strain>
    </source>
</reference>
<accession>A0A6C0JF06</accession>